<keyword evidence="4" id="KW-1185">Reference proteome</keyword>
<feature type="compositionally biased region" description="Basic residues" evidence="1">
    <location>
        <begin position="84"/>
        <end position="95"/>
    </location>
</feature>
<organism evidence="2 5">
    <name type="scientific">Phascolarctobacterium faecium</name>
    <dbReference type="NCBI Taxonomy" id="33025"/>
    <lineage>
        <taxon>Bacteria</taxon>
        <taxon>Bacillati</taxon>
        <taxon>Bacillota</taxon>
        <taxon>Negativicutes</taxon>
        <taxon>Acidaminococcales</taxon>
        <taxon>Acidaminococcaceae</taxon>
        <taxon>Phascolarctobacterium</taxon>
    </lineage>
</organism>
<proteinExistence type="predicted"/>
<name>A0A7X3BUM9_9FIRM</name>
<feature type="compositionally biased region" description="Basic residues" evidence="1">
    <location>
        <begin position="69"/>
        <end position="78"/>
    </location>
</feature>
<sequence length="95" mass="10739">MELLKKIGAAIFSFGMIFNNIGMTNELNVNDISEKTPIVLRQDMGYRISLESHLISDANNTTSVDKLAHYSHRSHSSHSSHSSHYSHRSHYSSSY</sequence>
<evidence type="ECO:0000313" key="4">
    <source>
        <dbReference type="Proteomes" id="UP000443070"/>
    </source>
</evidence>
<gene>
    <name evidence="2" type="ORF">GMD11_00260</name>
    <name evidence="3" type="ORF">GMD18_00255</name>
</gene>
<dbReference type="EMBL" id="WNBW01000001">
    <property type="protein sequence ID" value="MTU02832.1"/>
    <property type="molecule type" value="Genomic_DNA"/>
</dbReference>
<accession>A0A7X3BUM9</accession>
<comment type="caution">
    <text evidence="2">The sequence shown here is derived from an EMBL/GenBank/DDBJ whole genome shotgun (WGS) entry which is preliminary data.</text>
</comment>
<evidence type="ECO:0000256" key="1">
    <source>
        <dbReference type="SAM" id="MobiDB-lite"/>
    </source>
</evidence>
<dbReference type="RefSeq" id="WP_149877426.1">
    <property type="nucleotide sequence ID" value="NZ_JBAMWN010000002.1"/>
</dbReference>
<dbReference type="Proteomes" id="UP000484547">
    <property type="component" value="Unassembled WGS sequence"/>
</dbReference>
<evidence type="ECO:0000313" key="2">
    <source>
        <dbReference type="EMBL" id="MTT74701.1"/>
    </source>
</evidence>
<dbReference type="AlphaFoldDB" id="A0A7X3BUM9"/>
<feature type="region of interest" description="Disordered" evidence="1">
    <location>
        <begin position="66"/>
        <end position="95"/>
    </location>
</feature>
<dbReference type="Proteomes" id="UP000443070">
    <property type="component" value="Unassembled WGS sequence"/>
</dbReference>
<reference evidence="4 5" key="1">
    <citation type="journal article" date="2019" name="Nat. Med.">
        <title>A library of human gut bacterial isolates paired with longitudinal multiomics data enables mechanistic microbiome research.</title>
        <authorList>
            <person name="Poyet M."/>
            <person name="Groussin M."/>
            <person name="Gibbons S.M."/>
            <person name="Avila-Pacheco J."/>
            <person name="Jiang X."/>
            <person name="Kearney S.M."/>
            <person name="Perrotta A.R."/>
            <person name="Berdy B."/>
            <person name="Zhao S."/>
            <person name="Lieberman T.D."/>
            <person name="Swanson P.K."/>
            <person name="Smith M."/>
            <person name="Roesemann S."/>
            <person name="Alexander J.E."/>
            <person name="Rich S.A."/>
            <person name="Livny J."/>
            <person name="Vlamakis H."/>
            <person name="Clish C."/>
            <person name="Bullock K."/>
            <person name="Deik A."/>
            <person name="Scott J."/>
            <person name="Pierce K.A."/>
            <person name="Xavier R.J."/>
            <person name="Alm E.J."/>
        </authorList>
    </citation>
    <scope>NUCLEOTIDE SEQUENCE [LARGE SCALE GENOMIC DNA]</scope>
    <source>
        <strain evidence="2 5">BIOML-A13</strain>
        <strain evidence="3 4">BIOML-A3</strain>
    </source>
</reference>
<dbReference type="EMBL" id="WNBM01000001">
    <property type="protein sequence ID" value="MTT74701.1"/>
    <property type="molecule type" value="Genomic_DNA"/>
</dbReference>
<protein>
    <submittedName>
        <fullName evidence="2">Uncharacterized protein</fullName>
    </submittedName>
</protein>
<evidence type="ECO:0000313" key="3">
    <source>
        <dbReference type="EMBL" id="MTU02832.1"/>
    </source>
</evidence>
<evidence type="ECO:0000313" key="5">
    <source>
        <dbReference type="Proteomes" id="UP000484547"/>
    </source>
</evidence>